<evidence type="ECO:0000256" key="1">
    <source>
        <dbReference type="ARBA" id="ARBA00009437"/>
    </source>
</evidence>
<comment type="similarity">
    <text evidence="1">Belongs to the LysR transcriptional regulatory family.</text>
</comment>
<evidence type="ECO:0000256" key="4">
    <source>
        <dbReference type="ARBA" id="ARBA00023163"/>
    </source>
</evidence>
<keyword evidence="3" id="KW-0238">DNA-binding</keyword>
<dbReference type="OrthoDB" id="5297026at2"/>
<dbReference type="Gene3D" id="3.40.190.10">
    <property type="entry name" value="Periplasmic binding protein-like II"/>
    <property type="match status" value="2"/>
</dbReference>
<dbReference type="RefSeq" id="WP_072577044.1">
    <property type="nucleotide sequence ID" value="NZ_LWHB01000127.1"/>
</dbReference>
<keyword evidence="7" id="KW-1185">Reference proteome</keyword>
<evidence type="ECO:0000259" key="5">
    <source>
        <dbReference type="PROSITE" id="PS50931"/>
    </source>
</evidence>
<evidence type="ECO:0000256" key="2">
    <source>
        <dbReference type="ARBA" id="ARBA00023015"/>
    </source>
</evidence>
<dbReference type="EMBL" id="UHIC01000001">
    <property type="protein sequence ID" value="SUO97931.1"/>
    <property type="molecule type" value="Genomic_DNA"/>
</dbReference>
<protein>
    <submittedName>
        <fullName evidence="6">Cys regulon transcriptional activator</fullName>
    </submittedName>
</protein>
<dbReference type="GO" id="GO:0003700">
    <property type="term" value="F:DNA-binding transcription factor activity"/>
    <property type="evidence" value="ECO:0007669"/>
    <property type="project" value="InterPro"/>
</dbReference>
<dbReference type="PANTHER" id="PTHR30126">
    <property type="entry name" value="HTH-TYPE TRANSCRIPTIONAL REGULATOR"/>
    <property type="match status" value="1"/>
</dbReference>
<name>A0A380N1Z4_9GAMM</name>
<organism evidence="6 7">
    <name type="scientific">Suttonella ornithocola</name>
    <dbReference type="NCBI Taxonomy" id="279832"/>
    <lineage>
        <taxon>Bacteria</taxon>
        <taxon>Pseudomonadati</taxon>
        <taxon>Pseudomonadota</taxon>
        <taxon>Gammaproteobacteria</taxon>
        <taxon>Cardiobacteriales</taxon>
        <taxon>Cardiobacteriaceae</taxon>
        <taxon>Suttonella</taxon>
    </lineage>
</organism>
<dbReference type="SUPFAM" id="SSF53850">
    <property type="entry name" value="Periplasmic binding protein-like II"/>
    <property type="match status" value="1"/>
</dbReference>
<reference evidence="6 7" key="1">
    <citation type="submission" date="2018-06" db="EMBL/GenBank/DDBJ databases">
        <authorList>
            <consortium name="Pathogen Informatics"/>
            <person name="Doyle S."/>
        </authorList>
    </citation>
    <scope>NUCLEOTIDE SEQUENCE [LARGE SCALE GENOMIC DNA]</scope>
    <source>
        <strain evidence="6 7">NCTC13337</strain>
    </source>
</reference>
<dbReference type="Pfam" id="PF03466">
    <property type="entry name" value="LysR_substrate"/>
    <property type="match status" value="1"/>
</dbReference>
<dbReference type="Proteomes" id="UP000254601">
    <property type="component" value="Unassembled WGS sequence"/>
</dbReference>
<keyword evidence="2" id="KW-0805">Transcription regulation</keyword>
<accession>A0A380N1Z4</accession>
<dbReference type="PROSITE" id="PS50931">
    <property type="entry name" value="HTH_LYSR"/>
    <property type="match status" value="1"/>
</dbReference>
<dbReference type="GO" id="GO:0000976">
    <property type="term" value="F:transcription cis-regulatory region binding"/>
    <property type="evidence" value="ECO:0007669"/>
    <property type="project" value="TreeGrafter"/>
</dbReference>
<feature type="domain" description="HTH lysR-type" evidence="5">
    <location>
        <begin position="1"/>
        <end position="59"/>
    </location>
</feature>
<proteinExistence type="inferred from homology"/>
<dbReference type="AlphaFoldDB" id="A0A380N1Z4"/>
<dbReference type="InterPro" id="IPR036390">
    <property type="entry name" value="WH_DNA-bd_sf"/>
</dbReference>
<dbReference type="InterPro" id="IPR036388">
    <property type="entry name" value="WH-like_DNA-bd_sf"/>
</dbReference>
<evidence type="ECO:0000256" key="3">
    <source>
        <dbReference type="ARBA" id="ARBA00023125"/>
    </source>
</evidence>
<evidence type="ECO:0000313" key="6">
    <source>
        <dbReference type="EMBL" id="SUO97931.1"/>
    </source>
</evidence>
<dbReference type="PANTHER" id="PTHR30126:SF6">
    <property type="entry name" value="HTH-TYPE TRANSCRIPTIONAL REGULATOR CYSB-RELATED"/>
    <property type="match status" value="1"/>
</dbReference>
<dbReference type="SUPFAM" id="SSF46785">
    <property type="entry name" value="Winged helix' DNA-binding domain"/>
    <property type="match status" value="1"/>
</dbReference>
<keyword evidence="4" id="KW-0804">Transcription</keyword>
<sequence length="323" mass="36765">MKLRQLQCVFAVVQNGYSVTAASEALHMSQPAVSKQIKLFEEMLGMQVFKRNSKSFVGLTPLGDALMPEIDRVLVGIENIRQLGMRSQEERFSQLHIATTNTLARYRLSDCMPYMHRIYPHIPLNIIEATNIQILEMLRNQEVDFGWFSAMSLAPYQVSLRNLIYLPAMGWEAVMVVPKEHPLAQRRPSSLAEISCYPLITYVTSHKGPSGLMTAMNEVGLSPRIAVTARNADMIKNYVRQGLGVGIIADMAYDSEADSDLVMWSMSEWLDQFQTYLAWNEDKRLRPIHYDFIEQIVPGANKEAVQQFIHKLQIGRDPEGWVI</sequence>
<dbReference type="GO" id="GO:0019344">
    <property type="term" value="P:cysteine biosynthetic process"/>
    <property type="evidence" value="ECO:0007669"/>
    <property type="project" value="TreeGrafter"/>
</dbReference>
<dbReference type="PRINTS" id="PR00039">
    <property type="entry name" value="HTHLYSR"/>
</dbReference>
<dbReference type="Gene3D" id="1.10.10.10">
    <property type="entry name" value="Winged helix-like DNA-binding domain superfamily/Winged helix DNA-binding domain"/>
    <property type="match status" value="1"/>
</dbReference>
<gene>
    <name evidence="6" type="primary">cysB</name>
    <name evidence="6" type="ORF">NCTC13337_02691</name>
</gene>
<evidence type="ECO:0000313" key="7">
    <source>
        <dbReference type="Proteomes" id="UP000254601"/>
    </source>
</evidence>
<dbReference type="InterPro" id="IPR000847">
    <property type="entry name" value="LysR_HTH_N"/>
</dbReference>
<dbReference type="InterPro" id="IPR005119">
    <property type="entry name" value="LysR_subst-bd"/>
</dbReference>
<dbReference type="Pfam" id="PF00126">
    <property type="entry name" value="HTH_1"/>
    <property type="match status" value="1"/>
</dbReference>